<sequence>MTALATACTSPPGPAPGPEPVPSATSSASPACPQSGVLITNGMVDTAMGLRAMTVEMINCGGQSYAVQGYPMVRVLDEDRNPLPVKVIDGTSSIAVIKGLDAPPKPVTLLPGQRAKAVLVWRNTVTDATVSPTTGKDLEITPAGGQSPQIVSPNGGVDLGTTGRLGVSPWAPLQED</sequence>
<reference evidence="4" key="1">
    <citation type="journal article" date="2019" name="Int. J. Syst. Evol. Microbiol.">
        <title>The Global Catalogue of Microorganisms (GCM) 10K type strain sequencing project: providing services to taxonomists for standard genome sequencing and annotation.</title>
        <authorList>
            <consortium name="The Broad Institute Genomics Platform"/>
            <consortium name="The Broad Institute Genome Sequencing Center for Infectious Disease"/>
            <person name="Wu L."/>
            <person name="Ma J."/>
        </authorList>
    </citation>
    <scope>NUCLEOTIDE SEQUENCE [LARGE SCALE GENOMIC DNA]</scope>
    <source>
        <strain evidence="4">JCM 31037</strain>
    </source>
</reference>
<name>A0ABW3YKM2_9ACTN</name>
<evidence type="ECO:0000313" key="4">
    <source>
        <dbReference type="Proteomes" id="UP001597260"/>
    </source>
</evidence>
<evidence type="ECO:0000256" key="1">
    <source>
        <dbReference type="SAM" id="MobiDB-lite"/>
    </source>
</evidence>
<evidence type="ECO:0000313" key="3">
    <source>
        <dbReference type="EMBL" id="MFD1324221.1"/>
    </source>
</evidence>
<feature type="domain" description="DUF4232" evidence="2">
    <location>
        <begin position="32"/>
        <end position="170"/>
    </location>
</feature>
<protein>
    <submittedName>
        <fullName evidence="3">DUF4232 domain-containing protein</fullName>
    </submittedName>
</protein>
<feature type="compositionally biased region" description="Pro residues" evidence="1">
    <location>
        <begin position="11"/>
        <end position="21"/>
    </location>
</feature>
<gene>
    <name evidence="3" type="ORF">ACFQ4H_24355</name>
</gene>
<dbReference type="Proteomes" id="UP001597260">
    <property type="component" value="Unassembled WGS sequence"/>
</dbReference>
<evidence type="ECO:0000259" key="2">
    <source>
        <dbReference type="Pfam" id="PF14016"/>
    </source>
</evidence>
<dbReference type="InterPro" id="IPR025326">
    <property type="entry name" value="DUF4232"/>
</dbReference>
<feature type="region of interest" description="Disordered" evidence="1">
    <location>
        <begin position="1"/>
        <end position="31"/>
    </location>
</feature>
<feature type="compositionally biased region" description="Low complexity" evidence="1">
    <location>
        <begin position="22"/>
        <end position="31"/>
    </location>
</feature>
<organism evidence="3 4">
    <name type="scientific">Micromonospora sonneratiae</name>
    <dbReference type="NCBI Taxonomy" id="1184706"/>
    <lineage>
        <taxon>Bacteria</taxon>
        <taxon>Bacillati</taxon>
        <taxon>Actinomycetota</taxon>
        <taxon>Actinomycetes</taxon>
        <taxon>Micromonosporales</taxon>
        <taxon>Micromonosporaceae</taxon>
        <taxon>Micromonospora</taxon>
    </lineage>
</organism>
<proteinExistence type="predicted"/>
<dbReference type="Pfam" id="PF14016">
    <property type="entry name" value="DUF4232"/>
    <property type="match status" value="1"/>
</dbReference>
<accession>A0ABW3YKM2</accession>
<feature type="region of interest" description="Disordered" evidence="1">
    <location>
        <begin position="132"/>
        <end position="176"/>
    </location>
</feature>
<dbReference type="RefSeq" id="WP_377574494.1">
    <property type="nucleotide sequence ID" value="NZ_JBHTMP010000044.1"/>
</dbReference>
<keyword evidence="4" id="KW-1185">Reference proteome</keyword>
<comment type="caution">
    <text evidence="3">The sequence shown here is derived from an EMBL/GenBank/DDBJ whole genome shotgun (WGS) entry which is preliminary data.</text>
</comment>
<dbReference type="EMBL" id="JBHTMP010000044">
    <property type="protein sequence ID" value="MFD1324221.1"/>
    <property type="molecule type" value="Genomic_DNA"/>
</dbReference>